<proteinExistence type="predicted"/>
<accession>D5BVI8</accession>
<dbReference type="FunFam" id="3.30.70.270:FF:000001">
    <property type="entry name" value="Diguanylate cyclase domain protein"/>
    <property type="match status" value="1"/>
</dbReference>
<dbReference type="GO" id="GO:0052621">
    <property type="term" value="F:diguanylate cyclase activity"/>
    <property type="evidence" value="ECO:0007669"/>
    <property type="project" value="UniProtKB-EC"/>
</dbReference>
<dbReference type="STRING" id="472759.Nhal_0426"/>
<dbReference type="CDD" id="cd01949">
    <property type="entry name" value="GGDEF"/>
    <property type="match status" value="1"/>
</dbReference>
<sequence length="304" mass="33986">MAITPLNQKNRSFPFPSARLEKEKKIFILTGILLTALIFIFDYLTPPGIASSISYIGVVFIGLAARSPLALLLFAGLSSLLIVCGVLLSPEPPAPFNTVMVNCTLTLFAVWLTASFCYLHLHSVLTLQHLAHRDQLTGVYNRHYLIAKGSEQIKMWQRYQMPFSLIILDIDYFKKINDQYGHGAGDQVLKHIAKLLQSQTRNVDTICRYGGEEFVILLPMVDLDGALAMAHRIQRALSKSSLPWETMTFRPTVSMGVAELVDKRWDLDKLIAEADMALYQAKSLGRNQIIPMSMSKLARISSAT</sequence>
<dbReference type="EC" id="2.7.7.65" evidence="2"/>
<keyword evidence="7" id="KW-1185">Reference proteome</keyword>
<dbReference type="PROSITE" id="PS50887">
    <property type="entry name" value="GGDEF"/>
    <property type="match status" value="1"/>
</dbReference>
<feature type="transmembrane region" description="Helical" evidence="4">
    <location>
        <begin position="70"/>
        <end position="88"/>
    </location>
</feature>
<dbReference type="NCBIfam" id="TIGR00254">
    <property type="entry name" value="GGDEF"/>
    <property type="match status" value="1"/>
</dbReference>
<dbReference type="PANTHER" id="PTHR45138:SF9">
    <property type="entry name" value="DIGUANYLATE CYCLASE DGCM-RELATED"/>
    <property type="match status" value="1"/>
</dbReference>
<evidence type="ECO:0000313" key="6">
    <source>
        <dbReference type="EMBL" id="ADE13616.1"/>
    </source>
</evidence>
<name>D5BVI8_NITHN</name>
<feature type="transmembrane region" description="Helical" evidence="4">
    <location>
        <begin position="49"/>
        <end position="65"/>
    </location>
</feature>
<feature type="transmembrane region" description="Helical" evidence="4">
    <location>
        <begin position="94"/>
        <end position="119"/>
    </location>
</feature>
<gene>
    <name evidence="6" type="ordered locus">Nhal_0426</name>
</gene>
<comment type="catalytic activity">
    <reaction evidence="3">
        <text>2 GTP = 3',3'-c-di-GMP + 2 diphosphate</text>
        <dbReference type="Rhea" id="RHEA:24898"/>
        <dbReference type="ChEBI" id="CHEBI:33019"/>
        <dbReference type="ChEBI" id="CHEBI:37565"/>
        <dbReference type="ChEBI" id="CHEBI:58805"/>
        <dbReference type="EC" id="2.7.7.65"/>
    </reaction>
</comment>
<dbReference type="EMBL" id="CP001798">
    <property type="protein sequence ID" value="ADE13616.1"/>
    <property type="molecule type" value="Genomic_DNA"/>
</dbReference>
<dbReference type="InterPro" id="IPR000160">
    <property type="entry name" value="GGDEF_dom"/>
</dbReference>
<dbReference type="HOGENOM" id="CLU_000445_11_1_6"/>
<organism evidence="6 7">
    <name type="scientific">Nitrosococcus halophilus (strain Nc4)</name>
    <dbReference type="NCBI Taxonomy" id="472759"/>
    <lineage>
        <taxon>Bacteria</taxon>
        <taxon>Pseudomonadati</taxon>
        <taxon>Pseudomonadota</taxon>
        <taxon>Gammaproteobacteria</taxon>
        <taxon>Chromatiales</taxon>
        <taxon>Chromatiaceae</taxon>
        <taxon>Nitrosococcus</taxon>
    </lineage>
</organism>
<evidence type="ECO:0000256" key="1">
    <source>
        <dbReference type="ARBA" id="ARBA00001946"/>
    </source>
</evidence>
<dbReference type="Proteomes" id="UP000001844">
    <property type="component" value="Chromosome"/>
</dbReference>
<evidence type="ECO:0000313" key="7">
    <source>
        <dbReference type="Proteomes" id="UP000001844"/>
    </source>
</evidence>
<keyword evidence="4" id="KW-0472">Membrane</keyword>
<evidence type="ECO:0000259" key="5">
    <source>
        <dbReference type="PROSITE" id="PS50887"/>
    </source>
</evidence>
<dbReference type="Pfam" id="PF00990">
    <property type="entry name" value="GGDEF"/>
    <property type="match status" value="1"/>
</dbReference>
<evidence type="ECO:0000256" key="3">
    <source>
        <dbReference type="ARBA" id="ARBA00034247"/>
    </source>
</evidence>
<comment type="cofactor">
    <cofactor evidence="1">
        <name>Mg(2+)</name>
        <dbReference type="ChEBI" id="CHEBI:18420"/>
    </cofactor>
</comment>
<dbReference type="InterPro" id="IPR050469">
    <property type="entry name" value="Diguanylate_Cyclase"/>
</dbReference>
<evidence type="ECO:0000256" key="2">
    <source>
        <dbReference type="ARBA" id="ARBA00012528"/>
    </source>
</evidence>
<reference evidence="7" key="1">
    <citation type="submission" date="2010-04" db="EMBL/GenBank/DDBJ databases">
        <title>Complete genome sequence of Nitrosococcus halophilus Nc4, a salt-adapted, aerobic obligate ammonia-oxidizing sulfur purple bacterium.</title>
        <authorList>
            <consortium name="US DOE Joint Genome Institute"/>
            <person name="Campbell M.A."/>
            <person name="Malfatti S.A."/>
            <person name="Chain P.S.G."/>
            <person name="Heidelberg J.F."/>
            <person name="Ward B.B."/>
            <person name="Klotz M.G."/>
        </authorList>
    </citation>
    <scope>NUCLEOTIDE SEQUENCE [LARGE SCALE GENOMIC DNA]</scope>
    <source>
        <strain evidence="7">Nc4</strain>
    </source>
</reference>
<feature type="transmembrane region" description="Helical" evidence="4">
    <location>
        <begin position="26"/>
        <end position="43"/>
    </location>
</feature>
<dbReference type="SMART" id="SM00267">
    <property type="entry name" value="GGDEF"/>
    <property type="match status" value="1"/>
</dbReference>
<dbReference type="AlphaFoldDB" id="D5BVI8"/>
<dbReference type="KEGG" id="nhl:Nhal_0426"/>
<protein>
    <recommendedName>
        <fullName evidence="2">diguanylate cyclase</fullName>
        <ecNumber evidence="2">2.7.7.65</ecNumber>
    </recommendedName>
</protein>
<keyword evidence="4" id="KW-1133">Transmembrane helix</keyword>
<dbReference type="InterPro" id="IPR029787">
    <property type="entry name" value="Nucleotide_cyclase"/>
</dbReference>
<dbReference type="Gene3D" id="3.30.70.270">
    <property type="match status" value="1"/>
</dbReference>
<keyword evidence="4" id="KW-0812">Transmembrane</keyword>
<dbReference type="PANTHER" id="PTHR45138">
    <property type="entry name" value="REGULATORY COMPONENTS OF SENSORY TRANSDUCTION SYSTEM"/>
    <property type="match status" value="1"/>
</dbReference>
<dbReference type="eggNOG" id="COG3706">
    <property type="taxonomic scope" value="Bacteria"/>
</dbReference>
<dbReference type="SUPFAM" id="SSF55073">
    <property type="entry name" value="Nucleotide cyclase"/>
    <property type="match status" value="1"/>
</dbReference>
<evidence type="ECO:0000256" key="4">
    <source>
        <dbReference type="SAM" id="Phobius"/>
    </source>
</evidence>
<feature type="domain" description="GGDEF" evidence="5">
    <location>
        <begin position="161"/>
        <end position="294"/>
    </location>
</feature>
<dbReference type="InterPro" id="IPR043128">
    <property type="entry name" value="Rev_trsase/Diguanyl_cyclase"/>
</dbReference>